<dbReference type="NCBIfam" id="TIGR00329">
    <property type="entry name" value="gcp_kae1"/>
    <property type="match status" value="1"/>
</dbReference>
<feature type="binding site" evidence="8">
    <location>
        <position position="168"/>
    </location>
    <ligand>
        <name>substrate</name>
    </ligand>
</feature>
<gene>
    <name evidence="8" type="primary">tsaD</name>
    <name evidence="10" type="ORF">A2803_01020</name>
</gene>
<keyword evidence="5 8" id="KW-0408">Iron</keyword>
<feature type="binding site" evidence="8">
    <location>
        <position position="181"/>
    </location>
    <ligand>
        <name>substrate</name>
    </ligand>
</feature>
<comment type="catalytic activity">
    <reaction evidence="7 8">
        <text>L-threonylcarbamoyladenylate + adenosine(37) in tRNA = N(6)-L-threonylcarbamoyladenosine(37) in tRNA + AMP + H(+)</text>
        <dbReference type="Rhea" id="RHEA:37059"/>
        <dbReference type="Rhea" id="RHEA-COMP:10162"/>
        <dbReference type="Rhea" id="RHEA-COMP:10163"/>
        <dbReference type="ChEBI" id="CHEBI:15378"/>
        <dbReference type="ChEBI" id="CHEBI:73682"/>
        <dbReference type="ChEBI" id="CHEBI:74411"/>
        <dbReference type="ChEBI" id="CHEBI:74418"/>
        <dbReference type="ChEBI" id="CHEBI:456215"/>
        <dbReference type="EC" id="2.3.1.234"/>
    </reaction>
</comment>
<keyword evidence="1 8" id="KW-0963">Cytoplasm</keyword>
<dbReference type="CDD" id="cd24133">
    <property type="entry name" value="ASKHA_NBD_TsaD_bac"/>
    <property type="match status" value="1"/>
</dbReference>
<dbReference type="InterPro" id="IPR017860">
    <property type="entry name" value="Peptidase_M22_CS"/>
</dbReference>
<evidence type="ECO:0000256" key="5">
    <source>
        <dbReference type="ARBA" id="ARBA00023004"/>
    </source>
</evidence>
<dbReference type="FunFam" id="3.30.420.40:FF:000012">
    <property type="entry name" value="tRNA N6-adenosine threonylcarbamoyltransferase"/>
    <property type="match status" value="1"/>
</dbReference>
<dbReference type="NCBIfam" id="TIGR03723">
    <property type="entry name" value="T6A_TsaD_YgjD"/>
    <property type="match status" value="1"/>
</dbReference>
<comment type="caution">
    <text evidence="10">The sequence shown here is derived from an EMBL/GenBank/DDBJ whole genome shotgun (WGS) entry which is preliminary data.</text>
</comment>
<dbReference type="GO" id="GO:0002949">
    <property type="term" value="P:tRNA threonylcarbamoyladenosine modification"/>
    <property type="evidence" value="ECO:0007669"/>
    <property type="project" value="UniProtKB-UniRule"/>
</dbReference>
<dbReference type="PANTHER" id="PTHR11735">
    <property type="entry name" value="TRNA N6-ADENOSINE THREONYLCARBAMOYLTRANSFERASE"/>
    <property type="match status" value="1"/>
</dbReference>
<keyword evidence="6 8" id="KW-0012">Acyltransferase</keyword>
<evidence type="ECO:0000256" key="8">
    <source>
        <dbReference type="HAMAP-Rule" id="MF_01445"/>
    </source>
</evidence>
<dbReference type="EC" id="2.3.1.234" evidence="8"/>
<feature type="binding site" evidence="8">
    <location>
        <position position="277"/>
    </location>
    <ligand>
        <name>substrate</name>
    </ligand>
</feature>
<dbReference type="GO" id="GO:0005737">
    <property type="term" value="C:cytoplasm"/>
    <property type="evidence" value="ECO:0007669"/>
    <property type="project" value="UniProtKB-SubCell"/>
</dbReference>
<evidence type="ECO:0000313" key="11">
    <source>
        <dbReference type="Proteomes" id="UP000178870"/>
    </source>
</evidence>
<evidence type="ECO:0000256" key="6">
    <source>
        <dbReference type="ARBA" id="ARBA00023315"/>
    </source>
</evidence>
<dbReference type="FunFam" id="3.30.420.40:FF:000040">
    <property type="entry name" value="tRNA N6-adenosine threonylcarbamoyltransferase"/>
    <property type="match status" value="1"/>
</dbReference>
<protein>
    <recommendedName>
        <fullName evidence="8">tRNA N6-adenosine threonylcarbamoyltransferase</fullName>
        <ecNumber evidence="8">2.3.1.234</ecNumber>
    </recommendedName>
    <alternativeName>
        <fullName evidence="8">N6-L-threonylcarbamoyladenine synthase</fullName>
        <shortName evidence="8">t(6)A synthase</shortName>
    </alternativeName>
    <alternativeName>
        <fullName evidence="8">t(6)A37 threonylcarbamoyladenosine biosynthesis protein TsaD</fullName>
    </alternativeName>
    <alternativeName>
        <fullName evidence="8">tRNA threonylcarbamoyladenosine biosynthesis protein TsaD</fullName>
    </alternativeName>
</protein>
<dbReference type="AlphaFoldDB" id="A0A1F7YY63"/>
<keyword evidence="2 8" id="KW-0808">Transferase</keyword>
<dbReference type="InterPro" id="IPR022450">
    <property type="entry name" value="TsaD"/>
</dbReference>
<dbReference type="Proteomes" id="UP000178870">
    <property type="component" value="Unassembled WGS sequence"/>
</dbReference>
<dbReference type="HAMAP" id="MF_01445">
    <property type="entry name" value="TsaD"/>
    <property type="match status" value="1"/>
</dbReference>
<comment type="caution">
    <text evidence="8">Lacks conserved residue(s) required for the propagation of feature annotation.</text>
</comment>
<comment type="similarity">
    <text evidence="8">Belongs to the KAE1 / TsaD family.</text>
</comment>
<dbReference type="Gene3D" id="3.30.420.40">
    <property type="match status" value="2"/>
</dbReference>
<comment type="subcellular location">
    <subcellularLocation>
        <location evidence="8">Cytoplasm</location>
    </subcellularLocation>
</comment>
<dbReference type="InterPro" id="IPR000905">
    <property type="entry name" value="Gcp-like_dom"/>
</dbReference>
<feature type="binding site" evidence="8">
    <location>
        <begin position="135"/>
        <end position="139"/>
    </location>
    <ligand>
        <name>substrate</name>
    </ligand>
</feature>
<feature type="binding site" evidence="8">
    <location>
        <position position="304"/>
    </location>
    <ligand>
        <name>Fe cation</name>
        <dbReference type="ChEBI" id="CHEBI:24875"/>
    </ligand>
</feature>
<keyword evidence="4 8" id="KW-0479">Metal-binding</keyword>
<evidence type="ECO:0000313" key="10">
    <source>
        <dbReference type="EMBL" id="OGM31849.1"/>
    </source>
</evidence>
<dbReference type="PROSITE" id="PS01016">
    <property type="entry name" value="GLYCOPROTEASE"/>
    <property type="match status" value="1"/>
</dbReference>
<reference evidence="10 11" key="1">
    <citation type="journal article" date="2016" name="Nat. Commun.">
        <title>Thousands of microbial genomes shed light on interconnected biogeochemical processes in an aquifer system.</title>
        <authorList>
            <person name="Anantharaman K."/>
            <person name="Brown C.T."/>
            <person name="Hug L.A."/>
            <person name="Sharon I."/>
            <person name="Castelle C.J."/>
            <person name="Probst A.J."/>
            <person name="Thomas B.C."/>
            <person name="Singh A."/>
            <person name="Wilkins M.J."/>
            <person name="Karaoz U."/>
            <person name="Brodie E.L."/>
            <person name="Williams K.H."/>
            <person name="Hubbard S.S."/>
            <person name="Banfield J.F."/>
        </authorList>
    </citation>
    <scope>NUCLEOTIDE SEQUENCE [LARGE SCALE GENOMIC DNA]</scope>
</reference>
<comment type="cofactor">
    <cofactor evidence="8">
        <name>Fe(2+)</name>
        <dbReference type="ChEBI" id="CHEBI:29033"/>
    </cofactor>
    <text evidence="8">Binds 1 Fe(2+) ion per subunit.</text>
</comment>
<dbReference type="InterPro" id="IPR043129">
    <property type="entry name" value="ATPase_NBD"/>
</dbReference>
<dbReference type="PANTHER" id="PTHR11735:SF6">
    <property type="entry name" value="TRNA N6-ADENOSINE THREONYLCARBAMOYLTRANSFERASE, MITOCHONDRIAL"/>
    <property type="match status" value="1"/>
</dbReference>
<keyword evidence="3 8" id="KW-0819">tRNA processing</keyword>
<dbReference type="EMBL" id="MGGP01000020">
    <property type="protein sequence ID" value="OGM31849.1"/>
    <property type="molecule type" value="Genomic_DNA"/>
</dbReference>
<dbReference type="PRINTS" id="PR00789">
    <property type="entry name" value="OSIALOPTASE"/>
</dbReference>
<dbReference type="Pfam" id="PF00814">
    <property type="entry name" value="TsaD"/>
    <property type="match status" value="1"/>
</dbReference>
<comment type="function">
    <text evidence="8">Required for the formation of a threonylcarbamoyl group on adenosine at position 37 (t(6)A37) in tRNAs that read codons beginning with adenine. Is involved in the transfer of the threonylcarbamoyl moiety of threonylcarbamoyl-AMP (TC-AMP) to the N6 group of A37, together with TsaE and TsaB. TsaD likely plays a direct catalytic role in this reaction.</text>
</comment>
<evidence type="ECO:0000256" key="3">
    <source>
        <dbReference type="ARBA" id="ARBA00022694"/>
    </source>
</evidence>
<dbReference type="GO" id="GO:0005506">
    <property type="term" value="F:iron ion binding"/>
    <property type="evidence" value="ECO:0007669"/>
    <property type="project" value="UniProtKB-UniRule"/>
</dbReference>
<evidence type="ECO:0000256" key="1">
    <source>
        <dbReference type="ARBA" id="ARBA00022490"/>
    </source>
</evidence>
<evidence type="ECO:0000256" key="4">
    <source>
        <dbReference type="ARBA" id="ARBA00022723"/>
    </source>
</evidence>
<sequence>MLILGIETSCDETAAAVVENGQTVVSSAVFSSLSQHVKTGGIIPEVAARRQIESIIPVIEGVLKIAKLKIDNLDAISVTYGPGLIGSLLVGVETAKTLSLVWNKPLVPVNHLVAHIYANWIDAKIMPKFAAVALVVSGGHTDFVLMKNHGEIKYLGGTRDDAAGEAFDKTARLLGLPYPGGPAISAAAEKFEILNSKSELNLFPRPMLDSDNLDMSFSGLKTAVLNFIKKQSNNLTIEQLSAEIQEAIVDTLVAKSIKAVEKYKPKSFLLAGGVSANKRLREKITQALKGKTKVFIPDPKYTTDNAAMIASAAYSNYQPVPWQKVIANPSLSIEE</sequence>
<organism evidence="10 11">
    <name type="scientific">Candidatus Woesebacteria bacterium RIFCSPHIGHO2_01_FULL_44_21</name>
    <dbReference type="NCBI Taxonomy" id="1802503"/>
    <lineage>
        <taxon>Bacteria</taxon>
        <taxon>Candidatus Woeseibacteriota</taxon>
    </lineage>
</organism>
<evidence type="ECO:0000259" key="9">
    <source>
        <dbReference type="Pfam" id="PF00814"/>
    </source>
</evidence>
<evidence type="ECO:0000256" key="7">
    <source>
        <dbReference type="ARBA" id="ARBA00048117"/>
    </source>
</evidence>
<accession>A0A1F7YY63</accession>
<feature type="domain" description="Gcp-like" evidence="9">
    <location>
        <begin position="24"/>
        <end position="310"/>
    </location>
</feature>
<feature type="binding site" evidence="8">
    <location>
        <position position="111"/>
    </location>
    <ligand>
        <name>Fe cation</name>
        <dbReference type="ChEBI" id="CHEBI:24875"/>
    </ligand>
</feature>
<name>A0A1F7YY63_9BACT</name>
<dbReference type="InterPro" id="IPR017861">
    <property type="entry name" value="KAE1/TsaD"/>
</dbReference>
<feature type="binding site" evidence="8">
    <location>
        <position position="115"/>
    </location>
    <ligand>
        <name>Fe cation</name>
        <dbReference type="ChEBI" id="CHEBI:24875"/>
    </ligand>
</feature>
<dbReference type="SUPFAM" id="SSF53067">
    <property type="entry name" value="Actin-like ATPase domain"/>
    <property type="match status" value="1"/>
</dbReference>
<evidence type="ECO:0000256" key="2">
    <source>
        <dbReference type="ARBA" id="ARBA00022679"/>
    </source>
</evidence>
<proteinExistence type="inferred from homology"/>
<dbReference type="GO" id="GO:0061711">
    <property type="term" value="F:tRNA N(6)-L-threonylcarbamoyladenine synthase activity"/>
    <property type="evidence" value="ECO:0007669"/>
    <property type="project" value="UniProtKB-EC"/>
</dbReference>